<dbReference type="RefSeq" id="WP_013625070.1">
    <property type="nucleotide sequence ID" value="NC_015172.1"/>
</dbReference>
<evidence type="ECO:0000313" key="3">
    <source>
        <dbReference type="Proteomes" id="UP000007488"/>
    </source>
</evidence>
<keyword evidence="3" id="KW-1185">Reference proteome</keyword>
<reference evidence="3" key="2">
    <citation type="submission" date="2011-02" db="EMBL/GenBank/DDBJ databases">
        <title>The complete genome of Syntrophobotulus glycolicus DSM 8271.</title>
        <authorList>
            <person name="Lucas S."/>
            <person name="Copeland A."/>
            <person name="Lapidus A."/>
            <person name="Bruce D."/>
            <person name="Goodwin L."/>
            <person name="Pitluck S."/>
            <person name="Kyrpides N."/>
            <person name="Mavromatis K."/>
            <person name="Pagani I."/>
            <person name="Ivanova N."/>
            <person name="Mikhailova N."/>
            <person name="Chertkov O."/>
            <person name="Held B."/>
            <person name="Detter J.C."/>
            <person name="Tapia R."/>
            <person name="Han C."/>
            <person name="Land M."/>
            <person name="Hauser L."/>
            <person name="Markowitz V."/>
            <person name="Cheng J.-F."/>
            <person name="Hugenholtz P."/>
            <person name="Woyke T."/>
            <person name="Wu D."/>
            <person name="Spring S."/>
            <person name="Schroeder M."/>
            <person name="Brambilla E."/>
            <person name="Klenk H.-P."/>
            <person name="Eisen J.A."/>
        </authorList>
    </citation>
    <scope>NUCLEOTIDE SEQUENCE [LARGE SCALE GENOMIC DNA]</scope>
    <source>
        <strain evidence="3">DSM 8271 / FlGlyR</strain>
    </source>
</reference>
<sequence length="91" mass="10371">MKELLKKIGERLEAATNWALDHHPGKFIGALLGILMALFIIILGFWQTICLIVLAAIGFSIGKFWDDGKGLPDWTMSLLKKIRNLKMRKYK</sequence>
<dbReference type="STRING" id="645991.Sgly_1906"/>
<feature type="transmembrane region" description="Helical" evidence="1">
    <location>
        <begin position="27"/>
        <end position="59"/>
    </location>
</feature>
<keyword evidence="1" id="KW-0472">Membrane</keyword>
<dbReference type="InterPro" id="IPR018730">
    <property type="entry name" value="DUF2273"/>
</dbReference>
<dbReference type="KEGG" id="sgy:Sgly_1906"/>
<dbReference type="Pfam" id="PF10031">
    <property type="entry name" value="DUF2273"/>
    <property type="match status" value="1"/>
</dbReference>
<evidence type="ECO:0000256" key="1">
    <source>
        <dbReference type="SAM" id="Phobius"/>
    </source>
</evidence>
<gene>
    <name evidence="2" type="ordered locus">Sgly_1906</name>
</gene>
<proteinExistence type="predicted"/>
<organism evidence="2 3">
    <name type="scientific">Syntrophobotulus glycolicus (strain DSM 8271 / FlGlyR)</name>
    <dbReference type="NCBI Taxonomy" id="645991"/>
    <lineage>
        <taxon>Bacteria</taxon>
        <taxon>Bacillati</taxon>
        <taxon>Bacillota</taxon>
        <taxon>Clostridia</taxon>
        <taxon>Eubacteriales</taxon>
        <taxon>Desulfitobacteriaceae</taxon>
        <taxon>Syntrophobotulus</taxon>
    </lineage>
</organism>
<dbReference type="OrthoDB" id="1798631at2"/>
<protein>
    <recommendedName>
        <fullName evidence="4">Small integral membrane protein</fullName>
    </recommendedName>
</protein>
<evidence type="ECO:0008006" key="4">
    <source>
        <dbReference type="Google" id="ProtNLM"/>
    </source>
</evidence>
<keyword evidence="1" id="KW-0812">Transmembrane</keyword>
<dbReference type="AlphaFoldDB" id="F0T0R3"/>
<dbReference type="eggNOG" id="COG5547">
    <property type="taxonomic scope" value="Bacteria"/>
</dbReference>
<reference evidence="2 3" key="1">
    <citation type="journal article" date="2011" name="Stand. Genomic Sci.">
        <title>Complete genome sequence of Syntrophobotulus glycolicus type strain (FlGlyR).</title>
        <authorList>
            <person name="Han C."/>
            <person name="Mwirichia R."/>
            <person name="Chertkov O."/>
            <person name="Held B."/>
            <person name="Lapidus A."/>
            <person name="Nolan M."/>
            <person name="Lucas S."/>
            <person name="Hammon N."/>
            <person name="Deshpande S."/>
            <person name="Cheng J.F."/>
            <person name="Tapia R."/>
            <person name="Goodwin L."/>
            <person name="Pitluck S."/>
            <person name="Huntemann M."/>
            <person name="Liolios K."/>
            <person name="Ivanova N."/>
            <person name="Pagani I."/>
            <person name="Mavromatis K."/>
            <person name="Ovchinikova G."/>
            <person name="Pati A."/>
            <person name="Chen A."/>
            <person name="Palaniappan K."/>
            <person name="Land M."/>
            <person name="Hauser L."/>
            <person name="Brambilla E.M."/>
            <person name="Rohde M."/>
            <person name="Spring S."/>
            <person name="Sikorski J."/>
            <person name="Goker M."/>
            <person name="Woyke T."/>
            <person name="Bristow J."/>
            <person name="Eisen J.A."/>
            <person name="Markowitz V."/>
            <person name="Hugenholtz P."/>
            <person name="Kyrpides N.C."/>
            <person name="Klenk H.P."/>
            <person name="Detter J.C."/>
        </authorList>
    </citation>
    <scope>NUCLEOTIDE SEQUENCE [LARGE SCALE GENOMIC DNA]</scope>
    <source>
        <strain evidence="3">DSM 8271 / FlGlyR</strain>
    </source>
</reference>
<dbReference type="Proteomes" id="UP000007488">
    <property type="component" value="Chromosome"/>
</dbReference>
<accession>F0T0R3</accession>
<evidence type="ECO:0000313" key="2">
    <source>
        <dbReference type="EMBL" id="ADY56202.1"/>
    </source>
</evidence>
<dbReference type="HOGENOM" id="CLU_192686_1_0_9"/>
<name>F0T0R3_SYNGF</name>
<keyword evidence="1" id="KW-1133">Transmembrane helix</keyword>
<dbReference type="EMBL" id="CP002547">
    <property type="protein sequence ID" value="ADY56202.1"/>
    <property type="molecule type" value="Genomic_DNA"/>
</dbReference>